<organism evidence="1">
    <name type="scientific">marine sediment metagenome</name>
    <dbReference type="NCBI Taxonomy" id="412755"/>
    <lineage>
        <taxon>unclassified sequences</taxon>
        <taxon>metagenomes</taxon>
        <taxon>ecological metagenomes</taxon>
    </lineage>
</organism>
<dbReference type="EMBL" id="BARV01029151">
    <property type="protein sequence ID" value="GAI41738.1"/>
    <property type="molecule type" value="Genomic_DNA"/>
</dbReference>
<dbReference type="AlphaFoldDB" id="X1NDP0"/>
<sequence length="116" mass="12710">VEMVTFDTDAAATEGRGAETLSLETFFMSPGMAILDLFQTPGAVLANDADWQMYIDGLPTRYQWTAEELDPVAMAGGRGRLPSSINISPGRLVQFRWAGQGAAQANRLKVLYDRVR</sequence>
<reference evidence="1" key="1">
    <citation type="journal article" date="2014" name="Front. Microbiol.">
        <title>High frequency of phylogenetically diverse reductive dehalogenase-homologous genes in deep subseafloor sedimentary metagenomes.</title>
        <authorList>
            <person name="Kawai M."/>
            <person name="Futagami T."/>
            <person name="Toyoda A."/>
            <person name="Takaki Y."/>
            <person name="Nishi S."/>
            <person name="Hori S."/>
            <person name="Arai W."/>
            <person name="Tsubouchi T."/>
            <person name="Morono Y."/>
            <person name="Uchiyama I."/>
            <person name="Ito T."/>
            <person name="Fujiyama A."/>
            <person name="Inagaki F."/>
            <person name="Takami H."/>
        </authorList>
    </citation>
    <scope>NUCLEOTIDE SEQUENCE</scope>
    <source>
        <strain evidence="1">Expedition CK06-06</strain>
    </source>
</reference>
<gene>
    <name evidence="1" type="ORF">S06H3_46543</name>
</gene>
<proteinExistence type="predicted"/>
<evidence type="ECO:0000313" key="1">
    <source>
        <dbReference type="EMBL" id="GAI41738.1"/>
    </source>
</evidence>
<accession>X1NDP0</accession>
<protein>
    <submittedName>
        <fullName evidence="1">Uncharacterized protein</fullName>
    </submittedName>
</protein>
<name>X1NDP0_9ZZZZ</name>
<comment type="caution">
    <text evidence="1">The sequence shown here is derived from an EMBL/GenBank/DDBJ whole genome shotgun (WGS) entry which is preliminary data.</text>
</comment>
<feature type="non-terminal residue" evidence="1">
    <location>
        <position position="1"/>
    </location>
</feature>